<dbReference type="AlphaFoldDB" id="A0A197JNZ1"/>
<dbReference type="Proteomes" id="UP000078512">
    <property type="component" value="Unassembled WGS sequence"/>
</dbReference>
<name>A0A197JNZ1_9FUNG</name>
<keyword evidence="3" id="KW-1185">Reference proteome</keyword>
<evidence type="ECO:0000313" key="3">
    <source>
        <dbReference type="Proteomes" id="UP000078512"/>
    </source>
</evidence>
<feature type="transmembrane region" description="Helical" evidence="1">
    <location>
        <begin position="20"/>
        <end position="38"/>
    </location>
</feature>
<proteinExistence type="predicted"/>
<reference evidence="2 3" key="1">
    <citation type="submission" date="2016-05" db="EMBL/GenBank/DDBJ databases">
        <title>Genome sequencing reveals origins of a unique bacterial endosymbiosis in the earliest lineages of terrestrial Fungi.</title>
        <authorList>
            <consortium name="DOE Joint Genome Institute"/>
            <person name="Uehling J."/>
            <person name="Gryganskyi A."/>
            <person name="Hameed K."/>
            <person name="Tschaplinski T."/>
            <person name="Misztal P."/>
            <person name="Wu S."/>
            <person name="Desiro A."/>
            <person name="Vande Pol N."/>
            <person name="Du Z.-Y."/>
            <person name="Zienkiewicz A."/>
            <person name="Zienkiewicz K."/>
            <person name="Morin E."/>
            <person name="Tisserant E."/>
            <person name="Splivallo R."/>
            <person name="Hainaut M."/>
            <person name="Henrissat B."/>
            <person name="Ohm R."/>
            <person name="Kuo A."/>
            <person name="Yan J."/>
            <person name="Lipzen A."/>
            <person name="Nolan M."/>
            <person name="Labutti K."/>
            <person name="Barry K."/>
            <person name="Goldstein A."/>
            <person name="Labbe J."/>
            <person name="Schadt C."/>
            <person name="Tuskan G."/>
            <person name="Grigoriev I."/>
            <person name="Martin F."/>
            <person name="Vilgalys R."/>
            <person name="Bonito G."/>
        </authorList>
    </citation>
    <scope>NUCLEOTIDE SEQUENCE [LARGE SCALE GENOMIC DNA]</scope>
    <source>
        <strain evidence="2 3">AG-77</strain>
    </source>
</reference>
<keyword evidence="1" id="KW-0812">Transmembrane</keyword>
<keyword evidence="1" id="KW-0472">Membrane</keyword>
<keyword evidence="1" id="KW-1133">Transmembrane helix</keyword>
<organism evidence="2 3">
    <name type="scientific">Linnemannia elongata AG-77</name>
    <dbReference type="NCBI Taxonomy" id="1314771"/>
    <lineage>
        <taxon>Eukaryota</taxon>
        <taxon>Fungi</taxon>
        <taxon>Fungi incertae sedis</taxon>
        <taxon>Mucoromycota</taxon>
        <taxon>Mortierellomycotina</taxon>
        <taxon>Mortierellomycetes</taxon>
        <taxon>Mortierellales</taxon>
        <taxon>Mortierellaceae</taxon>
        <taxon>Linnemannia</taxon>
    </lineage>
</organism>
<gene>
    <name evidence="2" type="ORF">K457DRAFT_1530183</name>
</gene>
<sequence>MSLFGSFFVTDGLLRSPLTSSLGLSFLSFFFLAAPARVCPLVCSSHPGVLILFLRPLSLPFCLSLSSILGVSS</sequence>
<feature type="transmembrane region" description="Helical" evidence="1">
    <location>
        <begin position="50"/>
        <end position="71"/>
    </location>
</feature>
<evidence type="ECO:0000256" key="1">
    <source>
        <dbReference type="SAM" id="Phobius"/>
    </source>
</evidence>
<protein>
    <submittedName>
        <fullName evidence="2">Uncharacterized protein</fullName>
    </submittedName>
</protein>
<accession>A0A197JNZ1</accession>
<dbReference type="EMBL" id="KV442064">
    <property type="protein sequence ID" value="OAQ26683.1"/>
    <property type="molecule type" value="Genomic_DNA"/>
</dbReference>
<evidence type="ECO:0000313" key="2">
    <source>
        <dbReference type="EMBL" id="OAQ26683.1"/>
    </source>
</evidence>